<protein>
    <submittedName>
        <fullName evidence="1">Uncharacterized protein</fullName>
    </submittedName>
</protein>
<evidence type="ECO:0000313" key="2">
    <source>
        <dbReference type="Proteomes" id="UP001157502"/>
    </source>
</evidence>
<reference evidence="1" key="1">
    <citation type="submission" date="2021-05" db="EMBL/GenBank/DDBJ databases">
        <authorList>
            <person name="Pan Q."/>
            <person name="Jouanno E."/>
            <person name="Zahm M."/>
            <person name="Klopp C."/>
            <person name="Cabau C."/>
            <person name="Louis A."/>
            <person name="Berthelot C."/>
            <person name="Parey E."/>
            <person name="Roest Crollius H."/>
            <person name="Montfort J."/>
            <person name="Robinson-Rechavi M."/>
            <person name="Bouchez O."/>
            <person name="Lampietro C."/>
            <person name="Lopez Roques C."/>
            <person name="Donnadieu C."/>
            <person name="Postlethwait J."/>
            <person name="Bobe J."/>
            <person name="Dillon D."/>
            <person name="Chandos A."/>
            <person name="von Hippel F."/>
            <person name="Guiguen Y."/>
        </authorList>
    </citation>
    <scope>NUCLEOTIDE SEQUENCE</scope>
    <source>
        <strain evidence="1">YG-Jan2019</strain>
    </source>
</reference>
<dbReference type="EMBL" id="CM055760">
    <property type="protein sequence ID" value="KAJ7986902.1"/>
    <property type="molecule type" value="Genomic_DNA"/>
</dbReference>
<comment type="caution">
    <text evidence="1">The sequence shown here is derived from an EMBL/GenBank/DDBJ whole genome shotgun (WGS) entry which is preliminary data.</text>
</comment>
<organism evidence="1 2">
    <name type="scientific">Dallia pectoralis</name>
    <name type="common">Alaska blackfish</name>
    <dbReference type="NCBI Taxonomy" id="75939"/>
    <lineage>
        <taxon>Eukaryota</taxon>
        <taxon>Metazoa</taxon>
        <taxon>Chordata</taxon>
        <taxon>Craniata</taxon>
        <taxon>Vertebrata</taxon>
        <taxon>Euteleostomi</taxon>
        <taxon>Actinopterygii</taxon>
        <taxon>Neopterygii</taxon>
        <taxon>Teleostei</taxon>
        <taxon>Protacanthopterygii</taxon>
        <taxon>Esociformes</taxon>
        <taxon>Umbridae</taxon>
        <taxon>Dallia</taxon>
    </lineage>
</organism>
<evidence type="ECO:0000313" key="1">
    <source>
        <dbReference type="EMBL" id="KAJ7986902.1"/>
    </source>
</evidence>
<dbReference type="Proteomes" id="UP001157502">
    <property type="component" value="Chromosome 33"/>
</dbReference>
<sequence length="348" mass="37466">MYILKFHGVHVNISDSLYVCFTGFKWFGSITNLSFRRGSSADKPDANSPSAKFVGGEASNVRSSPDAEPTSVDDMDMSRPRTSSYARSSESYTHMGTLPRLLQRKKDKSGSTVKEKIKKTKEKVGPGLGRSKSQRPAGDHVCNSPLLSMVLSNQHGSRQHSPSEQAGPDPSPGNGHGLPRKGGSLGRSGNRHTLGHSEGDEPRQEQLMSAQDVRSGTTNAAPVSCQDRSRGSPFVPDAGSVSVSPGRARMELPPLPDQLDSMPSQTKASIHKPPSPSPDLMKKTQQKPENQVTKQGKREIPGESVDNVRTGSISSCLLETASSASRGTNSGQDLHRENNATEAVKRWE</sequence>
<name>A0ACC2F6C5_DALPE</name>
<keyword evidence="2" id="KW-1185">Reference proteome</keyword>
<accession>A0ACC2F6C5</accession>
<proteinExistence type="predicted"/>
<gene>
    <name evidence="1" type="ORF">DPEC_G00333210</name>
</gene>